<name>A0AAW1GW53_SAPOF</name>
<reference evidence="2" key="1">
    <citation type="submission" date="2024-03" db="EMBL/GenBank/DDBJ databases">
        <title>WGS assembly of Saponaria officinalis var. Norfolk2.</title>
        <authorList>
            <person name="Jenkins J."/>
            <person name="Shu S."/>
            <person name="Grimwood J."/>
            <person name="Barry K."/>
            <person name="Goodstein D."/>
            <person name="Schmutz J."/>
            <person name="Leebens-Mack J."/>
            <person name="Osbourn A."/>
        </authorList>
    </citation>
    <scope>NUCLEOTIDE SEQUENCE [LARGE SCALE GENOMIC DNA]</scope>
    <source>
        <strain evidence="2">JIC</strain>
    </source>
</reference>
<accession>A0AAW1GW53</accession>
<feature type="region of interest" description="Disordered" evidence="1">
    <location>
        <begin position="74"/>
        <end position="93"/>
    </location>
</feature>
<feature type="compositionally biased region" description="Basic and acidic residues" evidence="1">
    <location>
        <begin position="1"/>
        <end position="18"/>
    </location>
</feature>
<evidence type="ECO:0000256" key="1">
    <source>
        <dbReference type="SAM" id="MobiDB-lite"/>
    </source>
</evidence>
<feature type="region of interest" description="Disordered" evidence="1">
    <location>
        <begin position="106"/>
        <end position="133"/>
    </location>
</feature>
<dbReference type="Proteomes" id="UP001443914">
    <property type="component" value="Unassembled WGS sequence"/>
</dbReference>
<feature type="compositionally biased region" description="Polar residues" evidence="1">
    <location>
        <begin position="112"/>
        <end position="133"/>
    </location>
</feature>
<evidence type="ECO:0000313" key="3">
    <source>
        <dbReference type="Proteomes" id="UP001443914"/>
    </source>
</evidence>
<protein>
    <submittedName>
        <fullName evidence="2">Uncharacterized protein</fullName>
    </submittedName>
</protein>
<evidence type="ECO:0000313" key="2">
    <source>
        <dbReference type="EMBL" id="KAK9666751.1"/>
    </source>
</evidence>
<gene>
    <name evidence="2" type="ORF">RND81_14G208500</name>
</gene>
<proteinExistence type="predicted"/>
<feature type="region of interest" description="Disordered" evidence="1">
    <location>
        <begin position="1"/>
        <end position="30"/>
    </location>
</feature>
<dbReference type="AlphaFoldDB" id="A0AAW1GW53"/>
<sequence>MAVMVEELKPSQKKDLRSTKNNKNNQQKLSRTSVLEAISKGGKITSYTAEDGTIKMKILVKKQDLKQILGAMNNNNVGFRDRPTVAAPPPSSSTIERRLLELKRKKKANAQVKGSNYNLSSWRPQLQSIPEEH</sequence>
<organism evidence="2 3">
    <name type="scientific">Saponaria officinalis</name>
    <name type="common">Common soapwort</name>
    <name type="synonym">Lychnis saponaria</name>
    <dbReference type="NCBI Taxonomy" id="3572"/>
    <lineage>
        <taxon>Eukaryota</taxon>
        <taxon>Viridiplantae</taxon>
        <taxon>Streptophyta</taxon>
        <taxon>Embryophyta</taxon>
        <taxon>Tracheophyta</taxon>
        <taxon>Spermatophyta</taxon>
        <taxon>Magnoliopsida</taxon>
        <taxon>eudicotyledons</taxon>
        <taxon>Gunneridae</taxon>
        <taxon>Pentapetalae</taxon>
        <taxon>Caryophyllales</taxon>
        <taxon>Caryophyllaceae</taxon>
        <taxon>Caryophylleae</taxon>
        <taxon>Saponaria</taxon>
    </lineage>
</organism>
<keyword evidence="3" id="KW-1185">Reference proteome</keyword>
<dbReference type="EMBL" id="JBDFQZ010000014">
    <property type="protein sequence ID" value="KAK9666751.1"/>
    <property type="molecule type" value="Genomic_DNA"/>
</dbReference>
<feature type="compositionally biased region" description="Polar residues" evidence="1">
    <location>
        <begin position="19"/>
        <end position="30"/>
    </location>
</feature>
<comment type="caution">
    <text evidence="2">The sequence shown here is derived from an EMBL/GenBank/DDBJ whole genome shotgun (WGS) entry which is preliminary data.</text>
</comment>